<dbReference type="EC" id="2.7.1.23" evidence="1"/>
<feature type="binding site" evidence="1">
    <location>
        <position position="82"/>
    </location>
    <ligand>
        <name>NAD(+)</name>
        <dbReference type="ChEBI" id="CHEBI:57540"/>
    </ligand>
</feature>
<keyword evidence="1" id="KW-0963">Cytoplasm</keyword>
<dbReference type="HAMAP" id="MF_00361">
    <property type="entry name" value="NAD_kinase"/>
    <property type="match status" value="1"/>
</dbReference>
<dbReference type="EMBL" id="JAHXCT010000003">
    <property type="protein sequence ID" value="MBW4769279.1"/>
    <property type="molecule type" value="Genomic_DNA"/>
</dbReference>
<proteinExistence type="inferred from homology"/>
<comment type="caution">
    <text evidence="1">Lacks conserved residue(s) required for the propagation of feature annotation.</text>
</comment>
<sequence>MPQTPLTFALFGSVYQSADSDFLHQLFSCLHEKGAHVLVEEAYLASVNKTLGKHNYALTSFKDLDVTPHFVVSIGGDGTLLRTASKVMEREVPIIGINTGRLGFLADTLPSYISEVIDSIYAGTYTVERHSALEIKTIGEELNMHSYALNEVALLKRDMASMISIDTFVDDEHLITYQSDGLIVSTPTGSTAYNLSNGGPIIDPVASVFCLTAVAPHSLSVRPMIISDRSKVHLKVHSRSHNYLVAIDGNSKALQDTTEVIISKAPYTVNIVRRCNKHYFDVLKDKMNWGKDQRK</sequence>
<name>A0ABS6YEY4_9BACT</name>
<feature type="binding site" evidence="1">
    <location>
        <position position="180"/>
    </location>
    <ligand>
        <name>NAD(+)</name>
        <dbReference type="ChEBI" id="CHEBI:57540"/>
    </ligand>
</feature>
<evidence type="ECO:0000256" key="1">
    <source>
        <dbReference type="HAMAP-Rule" id="MF_00361"/>
    </source>
</evidence>
<dbReference type="NCBIfam" id="NF002521">
    <property type="entry name" value="PRK01911.1"/>
    <property type="match status" value="1"/>
</dbReference>
<comment type="function">
    <text evidence="1">Involved in the regulation of the intracellular balance of NAD and NADP, and is a key enzyme in the biosynthesis of NADP. Catalyzes specifically the phosphorylation on 2'-hydroxyl of the adenosine moiety of NAD to yield NADP.</text>
</comment>
<organism evidence="2 3">
    <name type="scientific">Hoylesella nanceiensis</name>
    <dbReference type="NCBI Taxonomy" id="425941"/>
    <lineage>
        <taxon>Bacteria</taxon>
        <taxon>Pseudomonadati</taxon>
        <taxon>Bacteroidota</taxon>
        <taxon>Bacteroidia</taxon>
        <taxon>Bacteroidales</taxon>
        <taxon>Prevotellaceae</taxon>
        <taxon>Hoylesella</taxon>
    </lineage>
</organism>
<keyword evidence="1" id="KW-0067">ATP-binding</keyword>
<dbReference type="InterPro" id="IPR002504">
    <property type="entry name" value="NADK"/>
</dbReference>
<keyword evidence="1" id="KW-0547">Nucleotide-binding</keyword>
<dbReference type="Pfam" id="PF20143">
    <property type="entry name" value="NAD_kinase_C"/>
    <property type="match status" value="1"/>
</dbReference>
<feature type="active site" description="Proton acceptor" evidence="1">
    <location>
        <position position="77"/>
    </location>
</feature>
<feature type="binding site" evidence="1">
    <location>
        <position position="250"/>
    </location>
    <ligand>
        <name>NAD(+)</name>
        <dbReference type="ChEBI" id="CHEBI:57540"/>
    </ligand>
</feature>
<feature type="binding site" evidence="1">
    <location>
        <begin position="191"/>
        <end position="196"/>
    </location>
    <ligand>
        <name>NAD(+)</name>
        <dbReference type="ChEBI" id="CHEBI:57540"/>
    </ligand>
</feature>
<dbReference type="Pfam" id="PF01513">
    <property type="entry name" value="NAD_kinase"/>
    <property type="match status" value="1"/>
</dbReference>
<comment type="similarity">
    <text evidence="1">Belongs to the NAD kinase family.</text>
</comment>
<comment type="caution">
    <text evidence="2">The sequence shown here is derived from an EMBL/GenBank/DDBJ whole genome shotgun (WGS) entry which is preliminary data.</text>
</comment>
<dbReference type="GO" id="GO:0003951">
    <property type="term" value="F:NAD+ kinase activity"/>
    <property type="evidence" value="ECO:0007669"/>
    <property type="project" value="UniProtKB-EC"/>
</dbReference>
<feature type="binding site" evidence="1">
    <location>
        <begin position="150"/>
        <end position="151"/>
    </location>
    <ligand>
        <name>NAD(+)</name>
        <dbReference type="ChEBI" id="CHEBI:57540"/>
    </ligand>
</feature>
<keyword evidence="3" id="KW-1185">Reference proteome</keyword>
<dbReference type="PANTHER" id="PTHR20275:SF0">
    <property type="entry name" value="NAD KINASE"/>
    <property type="match status" value="1"/>
</dbReference>
<comment type="subcellular location">
    <subcellularLocation>
        <location evidence="1">Cytoplasm</location>
    </subcellularLocation>
</comment>
<keyword evidence="1" id="KW-0520">NAD</keyword>
<dbReference type="PANTHER" id="PTHR20275">
    <property type="entry name" value="NAD KINASE"/>
    <property type="match status" value="1"/>
</dbReference>
<feature type="binding site" evidence="1">
    <location>
        <position position="215"/>
    </location>
    <ligand>
        <name>NAD(+)</name>
        <dbReference type="ChEBI" id="CHEBI:57540"/>
    </ligand>
</feature>
<keyword evidence="1" id="KW-0521">NADP</keyword>
<dbReference type="RefSeq" id="WP_219481073.1">
    <property type="nucleotide sequence ID" value="NZ_JAHXCT010000003.1"/>
</dbReference>
<protein>
    <recommendedName>
        <fullName evidence="1">NAD kinase</fullName>
        <ecNumber evidence="1">2.7.1.23</ecNumber>
    </recommendedName>
    <alternativeName>
        <fullName evidence="1">ATP-dependent NAD kinase</fullName>
    </alternativeName>
</protein>
<reference evidence="2 3" key="1">
    <citation type="submission" date="2021-07" db="EMBL/GenBank/DDBJ databases">
        <title>Genomic diversity and antimicrobial resistance of Prevotella spp. isolated from chronic lung disease airways.</title>
        <authorList>
            <person name="Webb K.A."/>
            <person name="Olagoke O.S."/>
            <person name="Baird T."/>
            <person name="Neill J."/>
            <person name="Pham A."/>
            <person name="Wells T.J."/>
            <person name="Ramsay K.A."/>
            <person name="Bell S.C."/>
            <person name="Sarovich D.S."/>
            <person name="Price E.P."/>
        </authorList>
    </citation>
    <scope>NUCLEOTIDE SEQUENCE [LARGE SCALE GENOMIC DNA]</scope>
    <source>
        <strain evidence="2 3">SCHI0011.S.12</strain>
    </source>
</reference>
<feature type="binding site" evidence="1">
    <location>
        <begin position="77"/>
        <end position="78"/>
    </location>
    <ligand>
        <name>NAD(+)</name>
        <dbReference type="ChEBI" id="CHEBI:57540"/>
    </ligand>
</feature>
<accession>A0ABS6YEY4</accession>
<dbReference type="Proteomes" id="UP000788426">
    <property type="component" value="Unassembled WGS sequence"/>
</dbReference>
<comment type="cofactor">
    <cofactor evidence="1">
        <name>a divalent metal cation</name>
        <dbReference type="ChEBI" id="CHEBI:60240"/>
    </cofactor>
</comment>
<keyword evidence="1 2" id="KW-0418">Kinase</keyword>
<evidence type="ECO:0000313" key="3">
    <source>
        <dbReference type="Proteomes" id="UP000788426"/>
    </source>
</evidence>
<evidence type="ECO:0000313" key="2">
    <source>
        <dbReference type="EMBL" id="MBW4769279.1"/>
    </source>
</evidence>
<comment type="catalytic activity">
    <reaction evidence="1">
        <text>NAD(+) + ATP = ADP + NADP(+) + H(+)</text>
        <dbReference type="Rhea" id="RHEA:18629"/>
        <dbReference type="ChEBI" id="CHEBI:15378"/>
        <dbReference type="ChEBI" id="CHEBI:30616"/>
        <dbReference type="ChEBI" id="CHEBI:57540"/>
        <dbReference type="ChEBI" id="CHEBI:58349"/>
        <dbReference type="ChEBI" id="CHEBI:456216"/>
        <dbReference type="EC" id="2.7.1.23"/>
    </reaction>
</comment>
<keyword evidence="1 2" id="KW-0808">Transferase</keyword>
<gene>
    <name evidence="1" type="primary">nadK</name>
    <name evidence="2" type="ORF">KZO38_05825</name>
</gene>